<dbReference type="InterPro" id="IPR011047">
    <property type="entry name" value="Quinoprotein_ADH-like_sf"/>
</dbReference>
<evidence type="ECO:0000256" key="1">
    <source>
        <dbReference type="SAM" id="SignalP"/>
    </source>
</evidence>
<feature type="chain" id="PRO_5013030191" evidence="1">
    <location>
        <begin position="24"/>
        <end position="420"/>
    </location>
</feature>
<evidence type="ECO:0000313" key="2">
    <source>
        <dbReference type="EMBL" id="SCM71775.1"/>
    </source>
</evidence>
<proteinExistence type="predicted"/>
<dbReference type="RefSeq" id="WP_288199131.1">
    <property type="nucleotide sequence ID" value="NZ_LT608334.1"/>
</dbReference>
<sequence length="420" mass="44304">MTLSFRLLATTALVATLAAPALAHEVVLRGRLVFGDHQDATLRILDLDSGKVTHSFDLPQPNPSLDTTADGRFVVVKVGDEAGTVRLFDSGLLREPHGDHVDIDKIDPGFVDLTLTGDKPAHVLSGHGWLSVFFDGQRPWVRPSEARADLIPIASLEAGKPERLSWKSPAPQHGVAVPLGDDRWFLSTPNPAYAKGDDKSASSRPDSFDLVDAKDGWKALETYDCPLMHGHAELGGAHAFGCADGITLLKAEASGAWKAERLAYPDDRASSAITASGDVMVANYGRSGSPYTAFLRIDPAAAALKGDDVFDIPDGQQVCQFALASDGRTLVHLAGDGKLRLYEVTPAWKEVARFDAVAPFDCAFGAPTPTPRLALSGTSAFVTDPAGGKIHEFYLATGKQGLSFDVGGAPSTIAGGPSGG</sequence>
<name>A0A212L2K5_9HYPH</name>
<keyword evidence="1" id="KW-0732">Signal</keyword>
<organism evidence="2">
    <name type="scientific">uncultured Pleomorphomonas sp</name>
    <dbReference type="NCBI Taxonomy" id="442121"/>
    <lineage>
        <taxon>Bacteria</taxon>
        <taxon>Pseudomonadati</taxon>
        <taxon>Pseudomonadota</taxon>
        <taxon>Alphaproteobacteria</taxon>
        <taxon>Hyphomicrobiales</taxon>
        <taxon>Pleomorphomonadaceae</taxon>
        <taxon>Pleomorphomonas</taxon>
        <taxon>environmental samples</taxon>
    </lineage>
</organism>
<accession>A0A212L2K5</accession>
<dbReference type="EMBL" id="FMJD01000002">
    <property type="protein sequence ID" value="SCM71775.1"/>
    <property type="molecule type" value="Genomic_DNA"/>
</dbReference>
<gene>
    <name evidence="2" type="ORF">KL86PLE_100334</name>
</gene>
<protein>
    <submittedName>
        <fullName evidence="2">Uncharacterized protein</fullName>
    </submittedName>
</protein>
<reference evidence="2" key="1">
    <citation type="submission" date="2016-08" db="EMBL/GenBank/DDBJ databases">
        <authorList>
            <person name="Seilhamer J.J."/>
        </authorList>
    </citation>
    <scope>NUCLEOTIDE SEQUENCE</scope>
    <source>
        <strain evidence="2">86</strain>
    </source>
</reference>
<dbReference type="SUPFAM" id="SSF50998">
    <property type="entry name" value="Quinoprotein alcohol dehydrogenase-like"/>
    <property type="match status" value="1"/>
</dbReference>
<feature type="signal peptide" evidence="1">
    <location>
        <begin position="1"/>
        <end position="23"/>
    </location>
</feature>
<dbReference type="AlphaFoldDB" id="A0A212L2K5"/>